<dbReference type="AlphaFoldDB" id="A0A5D2QQB4"/>
<proteinExistence type="inferred from homology"/>
<dbReference type="InterPro" id="IPR050154">
    <property type="entry name" value="UbiB_kinase"/>
</dbReference>
<evidence type="ECO:0000313" key="2">
    <source>
        <dbReference type="EMBL" id="TYI29540.1"/>
    </source>
</evidence>
<evidence type="ECO:0000256" key="1">
    <source>
        <dbReference type="ARBA" id="ARBA00009670"/>
    </source>
</evidence>
<gene>
    <name evidence="2" type="ORF">ES332_A05G323100v1</name>
</gene>
<sequence>MLKKPLHEPLPILNPHLEVSAMKAASFNTLYFPSIITKRTSAQPCPTRIARTLFLKLPQSFQNNPFFRPSANSFASSFSSVSSSSNAFIESTANGTYLGWKKALEIEIDGGGQAKALGFGERGQWSRKGNWVLEGIALVWNPDFAIVDEAYPYIAQRLLTDESQRLRNVLRYTIYGKSAKSGGGDNLNGDMDELGLLQRQANISFLRFLPSESQSKQLVQTRVALGFLLSEKGNFFREFLLDEIVKGIDALSREQLVQIMSMLGVRNAAPVFSLVPTVGPFKPVGLLPSITEEDRVILNNVQKFSNSQQREVQYQRRQVRILPLNTSEYNFENADSVHEWVVELPTWASTYWFSEISSSTIYPQSCHPHAQPQM</sequence>
<dbReference type="Proteomes" id="UP000322667">
    <property type="component" value="Chromosome A05"/>
</dbReference>
<protein>
    <submittedName>
        <fullName evidence="2">Uncharacterized protein</fullName>
    </submittedName>
</protein>
<accession>A0A5D2QQB4</accession>
<name>A0A5D2QQB4_GOSTO</name>
<reference evidence="2 3" key="1">
    <citation type="submission" date="2019-07" db="EMBL/GenBank/DDBJ databases">
        <title>WGS assembly of Gossypium tomentosum.</title>
        <authorList>
            <person name="Chen Z.J."/>
            <person name="Sreedasyam A."/>
            <person name="Ando A."/>
            <person name="Song Q."/>
            <person name="De L."/>
            <person name="Hulse-Kemp A."/>
            <person name="Ding M."/>
            <person name="Ye W."/>
            <person name="Kirkbride R."/>
            <person name="Jenkins J."/>
            <person name="Plott C."/>
            <person name="Lovell J."/>
            <person name="Lin Y.-M."/>
            <person name="Vaughn R."/>
            <person name="Liu B."/>
            <person name="Li W."/>
            <person name="Simpson S."/>
            <person name="Scheffler B."/>
            <person name="Saski C."/>
            <person name="Grover C."/>
            <person name="Hu G."/>
            <person name="Conover J."/>
            <person name="Carlson J."/>
            <person name="Shu S."/>
            <person name="Boston L."/>
            <person name="Williams M."/>
            <person name="Peterson D."/>
            <person name="Mcgee K."/>
            <person name="Jones D."/>
            <person name="Wendel J."/>
            <person name="Stelly D."/>
            <person name="Grimwood J."/>
            <person name="Schmutz J."/>
        </authorList>
    </citation>
    <scope>NUCLEOTIDE SEQUENCE [LARGE SCALE GENOMIC DNA]</scope>
    <source>
        <strain evidence="2">7179.01</strain>
    </source>
</reference>
<dbReference type="PANTHER" id="PTHR10566">
    <property type="entry name" value="CHAPERONE-ACTIVITY OF BC1 COMPLEX CABC1 -RELATED"/>
    <property type="match status" value="1"/>
</dbReference>
<dbReference type="GO" id="GO:0009507">
    <property type="term" value="C:chloroplast"/>
    <property type="evidence" value="ECO:0007669"/>
    <property type="project" value="TreeGrafter"/>
</dbReference>
<comment type="similarity">
    <text evidence="1">Belongs to the protein kinase superfamily. ADCK protein kinase family.</text>
</comment>
<dbReference type="EMBL" id="CM017614">
    <property type="protein sequence ID" value="TYI29540.1"/>
    <property type="molecule type" value="Genomic_DNA"/>
</dbReference>
<dbReference type="PANTHER" id="PTHR10566:SF117">
    <property type="entry name" value="UNUSUAL PROTEIN KINASE-RELATED"/>
    <property type="match status" value="1"/>
</dbReference>
<evidence type="ECO:0000313" key="3">
    <source>
        <dbReference type="Proteomes" id="UP000322667"/>
    </source>
</evidence>
<keyword evidence="3" id="KW-1185">Reference proteome</keyword>
<organism evidence="2 3">
    <name type="scientific">Gossypium tomentosum</name>
    <name type="common">Hawaiian cotton</name>
    <name type="synonym">Gossypium sandvicense</name>
    <dbReference type="NCBI Taxonomy" id="34277"/>
    <lineage>
        <taxon>Eukaryota</taxon>
        <taxon>Viridiplantae</taxon>
        <taxon>Streptophyta</taxon>
        <taxon>Embryophyta</taxon>
        <taxon>Tracheophyta</taxon>
        <taxon>Spermatophyta</taxon>
        <taxon>Magnoliopsida</taxon>
        <taxon>eudicotyledons</taxon>
        <taxon>Gunneridae</taxon>
        <taxon>Pentapetalae</taxon>
        <taxon>rosids</taxon>
        <taxon>malvids</taxon>
        <taxon>Malvales</taxon>
        <taxon>Malvaceae</taxon>
        <taxon>Malvoideae</taxon>
        <taxon>Gossypium</taxon>
    </lineage>
</organism>